<dbReference type="PANTHER" id="PTHR38780:SF1">
    <property type="entry name" value="PROTEIN TUSC"/>
    <property type="match status" value="1"/>
</dbReference>
<accession>A0A495RFU4</accession>
<proteinExistence type="inferred from homology"/>
<dbReference type="InterPro" id="IPR003787">
    <property type="entry name" value="Sulphur_relay_DsrE/F-like"/>
</dbReference>
<dbReference type="NCBIfam" id="TIGR03010">
    <property type="entry name" value="sulf_tusC_dsrF"/>
    <property type="match status" value="1"/>
</dbReference>
<reference evidence="2 3" key="1">
    <citation type="submission" date="2018-10" db="EMBL/GenBank/DDBJ databases">
        <title>Genomic Encyclopedia of Type Strains, Phase IV (KMG-IV): sequencing the most valuable type-strain genomes for metagenomic binning, comparative biology and taxonomic classification.</title>
        <authorList>
            <person name="Goeker M."/>
        </authorList>
    </citation>
    <scope>NUCLEOTIDE SEQUENCE [LARGE SCALE GENOMIC DNA]</scope>
    <source>
        <strain evidence="2 3">DSM 22228</strain>
    </source>
</reference>
<comment type="similarity">
    <text evidence="1">Belongs to the DsrF/TusC family.</text>
</comment>
<dbReference type="InterPro" id="IPR027396">
    <property type="entry name" value="DsrEFH-like"/>
</dbReference>
<dbReference type="AlphaFoldDB" id="A0A495RFU4"/>
<dbReference type="SUPFAM" id="SSF75169">
    <property type="entry name" value="DsrEFH-like"/>
    <property type="match status" value="1"/>
</dbReference>
<dbReference type="InterPro" id="IPR017462">
    <property type="entry name" value="Sulphur_relay_TusC/DsrF"/>
</dbReference>
<dbReference type="Gene3D" id="3.40.1260.10">
    <property type="entry name" value="DsrEFH-like"/>
    <property type="match status" value="1"/>
</dbReference>
<dbReference type="NCBIfam" id="NF001238">
    <property type="entry name" value="PRK00211.1"/>
    <property type="match status" value="1"/>
</dbReference>
<dbReference type="OrthoDB" id="9789418at2"/>
<dbReference type="RefSeq" id="WP_121144856.1">
    <property type="nucleotide sequence ID" value="NZ_RBWY01000002.1"/>
</dbReference>
<comment type="caution">
    <text evidence="2">The sequence shown here is derived from an EMBL/GenBank/DDBJ whole genome shotgun (WGS) entry which is preliminary data.</text>
</comment>
<evidence type="ECO:0000313" key="2">
    <source>
        <dbReference type="EMBL" id="RKS85758.1"/>
    </source>
</evidence>
<evidence type="ECO:0000256" key="1">
    <source>
        <dbReference type="ARBA" id="ARBA00005996"/>
    </source>
</evidence>
<dbReference type="EMBL" id="RBWY01000002">
    <property type="protein sequence ID" value="RKS85758.1"/>
    <property type="molecule type" value="Genomic_DNA"/>
</dbReference>
<dbReference type="PANTHER" id="PTHR38780">
    <property type="entry name" value="PROTEIN TUSC"/>
    <property type="match status" value="1"/>
</dbReference>
<organism evidence="2 3">
    <name type="scientific">Orbus hercynius</name>
    <dbReference type="NCBI Taxonomy" id="593135"/>
    <lineage>
        <taxon>Bacteria</taxon>
        <taxon>Pseudomonadati</taxon>
        <taxon>Pseudomonadota</taxon>
        <taxon>Gammaproteobacteria</taxon>
        <taxon>Orbales</taxon>
        <taxon>Orbaceae</taxon>
        <taxon>Orbus</taxon>
    </lineage>
</organism>
<evidence type="ECO:0000313" key="3">
    <source>
        <dbReference type="Proteomes" id="UP000278542"/>
    </source>
</evidence>
<dbReference type="Proteomes" id="UP000278542">
    <property type="component" value="Unassembled WGS sequence"/>
</dbReference>
<sequence length="117" mass="13010">MKNIAIVFNHPPHGTSQGREGLDLSLSLSDINQVSVFFINAGVLHLLANQQPDKILMRDYIATFGMLELYDISNIYVCESSLAKYHLSPHQLILDAEIISKTALAQQLAAQNTILQF</sequence>
<dbReference type="Pfam" id="PF02635">
    <property type="entry name" value="DsrE"/>
    <property type="match status" value="1"/>
</dbReference>
<keyword evidence="3" id="KW-1185">Reference proteome</keyword>
<protein>
    <submittedName>
        <fullName evidence="2">tRNA 2-thiouridine synthesizing protein C</fullName>
    </submittedName>
</protein>
<gene>
    <name evidence="2" type="ORF">DES39_1171</name>
</gene>
<name>A0A495RFU4_9GAMM</name>